<reference evidence="1" key="1">
    <citation type="submission" date="2023-10" db="EMBL/GenBank/DDBJ databases">
        <authorList>
            <person name="Rodriguez Cubillos JULIANA M."/>
            <person name="De Vega J."/>
        </authorList>
    </citation>
    <scope>NUCLEOTIDE SEQUENCE</scope>
</reference>
<gene>
    <name evidence="1" type="ORF">MILVUS5_LOCUS1068</name>
</gene>
<accession>A0ACB0I9V7</accession>
<name>A0ACB0I9V7_TRIPR</name>
<dbReference type="EMBL" id="CASHSV030000001">
    <property type="protein sequence ID" value="CAJ2628986.1"/>
    <property type="molecule type" value="Genomic_DNA"/>
</dbReference>
<comment type="caution">
    <text evidence="1">The sequence shown here is derived from an EMBL/GenBank/DDBJ whole genome shotgun (WGS) entry which is preliminary data.</text>
</comment>
<protein>
    <submittedName>
        <fullName evidence="1">Uncharacterized protein</fullName>
    </submittedName>
</protein>
<keyword evidence="2" id="KW-1185">Reference proteome</keyword>
<organism evidence="1 2">
    <name type="scientific">Trifolium pratense</name>
    <name type="common">Red clover</name>
    <dbReference type="NCBI Taxonomy" id="57577"/>
    <lineage>
        <taxon>Eukaryota</taxon>
        <taxon>Viridiplantae</taxon>
        <taxon>Streptophyta</taxon>
        <taxon>Embryophyta</taxon>
        <taxon>Tracheophyta</taxon>
        <taxon>Spermatophyta</taxon>
        <taxon>Magnoliopsida</taxon>
        <taxon>eudicotyledons</taxon>
        <taxon>Gunneridae</taxon>
        <taxon>Pentapetalae</taxon>
        <taxon>rosids</taxon>
        <taxon>fabids</taxon>
        <taxon>Fabales</taxon>
        <taxon>Fabaceae</taxon>
        <taxon>Papilionoideae</taxon>
        <taxon>50 kb inversion clade</taxon>
        <taxon>NPAAA clade</taxon>
        <taxon>Hologalegina</taxon>
        <taxon>IRL clade</taxon>
        <taxon>Trifolieae</taxon>
        <taxon>Trifolium</taxon>
    </lineage>
</organism>
<sequence length="308" mass="34308">MTDMTSSSKKDFKEVKSSHKSRTDEKSDKSKRRKDERNQKKEQTDYISLSNERSKEHNVRHGEKSKKSESRKRSSHVDVKDDRKGGEKPHRGRTTEDTSRKKEHSNDKGSKNLGEGDHDKHKSRRSSTVSSRGRTSKYHSHADNSCGEGSDGSKRKPHSRKRDLSPSPVSATGSPAGASEVYVHNMVTEDGLVSCSSEFEAAIQNGERTLLRVLCDKKTQVSESEEERETCGFLKVMFEDDGTARTKLLTHLGFNAPSETKDTVSDDLSQEVDAIGLEDTAVNNIEHVATACFSCWGLQGGNFSMHIC</sequence>
<dbReference type="Proteomes" id="UP001177021">
    <property type="component" value="Unassembled WGS sequence"/>
</dbReference>
<evidence type="ECO:0000313" key="1">
    <source>
        <dbReference type="EMBL" id="CAJ2628986.1"/>
    </source>
</evidence>
<proteinExistence type="predicted"/>
<evidence type="ECO:0000313" key="2">
    <source>
        <dbReference type="Proteomes" id="UP001177021"/>
    </source>
</evidence>